<protein>
    <submittedName>
        <fullName evidence="1">Uncharacterized protein</fullName>
    </submittedName>
</protein>
<dbReference type="AlphaFoldDB" id="A0A0F8YMT0"/>
<proteinExistence type="predicted"/>
<gene>
    <name evidence="1" type="ORF">LCGC14_3135770</name>
</gene>
<accession>A0A0F8YMT0</accession>
<name>A0A0F8YMT0_9ZZZZ</name>
<dbReference type="EMBL" id="LAZR01068585">
    <property type="protein sequence ID" value="KKK49366.1"/>
    <property type="molecule type" value="Genomic_DNA"/>
</dbReference>
<organism evidence="1">
    <name type="scientific">marine sediment metagenome</name>
    <dbReference type="NCBI Taxonomy" id="412755"/>
    <lineage>
        <taxon>unclassified sequences</taxon>
        <taxon>metagenomes</taxon>
        <taxon>ecological metagenomes</taxon>
    </lineage>
</organism>
<comment type="caution">
    <text evidence="1">The sequence shown here is derived from an EMBL/GenBank/DDBJ whole genome shotgun (WGS) entry which is preliminary data.</text>
</comment>
<sequence length="112" mass="12785">MSKVTHTFTFHGFGYERQCHHTGFLISPSEDFKYKEGDDIPCPTCAEVKAARTEIMIATGLAEYERGRLTAFEEGEQSTIAFIQSHFYDRPDEIECLEKDIADAFQILTEKP</sequence>
<reference evidence="1" key="1">
    <citation type="journal article" date="2015" name="Nature">
        <title>Complex archaea that bridge the gap between prokaryotes and eukaryotes.</title>
        <authorList>
            <person name="Spang A."/>
            <person name="Saw J.H."/>
            <person name="Jorgensen S.L."/>
            <person name="Zaremba-Niedzwiedzka K."/>
            <person name="Martijn J."/>
            <person name="Lind A.E."/>
            <person name="van Eijk R."/>
            <person name="Schleper C."/>
            <person name="Guy L."/>
            <person name="Ettema T.J."/>
        </authorList>
    </citation>
    <scope>NUCLEOTIDE SEQUENCE</scope>
</reference>
<evidence type="ECO:0000313" key="1">
    <source>
        <dbReference type="EMBL" id="KKK49366.1"/>
    </source>
</evidence>